<dbReference type="Gene3D" id="1.20.1640.10">
    <property type="entry name" value="Multidrug efflux transporter AcrB transmembrane domain"/>
    <property type="match status" value="2"/>
</dbReference>
<dbReference type="PROSITE" id="PS50156">
    <property type="entry name" value="SSD"/>
    <property type="match status" value="1"/>
</dbReference>
<dbReference type="InterPro" id="IPR000731">
    <property type="entry name" value="SSD"/>
</dbReference>
<evidence type="ECO:0000256" key="7">
    <source>
        <dbReference type="SAM" id="Phobius"/>
    </source>
</evidence>
<keyword evidence="3 7" id="KW-1133">Transmembrane helix</keyword>
<dbReference type="InterPro" id="IPR052081">
    <property type="entry name" value="Dispatched_Hh_regulator"/>
</dbReference>
<feature type="domain" description="SSD" evidence="8">
    <location>
        <begin position="394"/>
        <end position="497"/>
    </location>
</feature>
<comment type="caution">
    <text evidence="9">The sequence shown here is derived from an EMBL/GenBank/DDBJ whole genome shotgun (WGS) entry which is preliminary data.</text>
</comment>
<evidence type="ECO:0000313" key="10">
    <source>
        <dbReference type="Proteomes" id="UP001159405"/>
    </source>
</evidence>
<feature type="transmembrane region" description="Helical" evidence="7">
    <location>
        <begin position="339"/>
        <end position="360"/>
    </location>
</feature>
<dbReference type="Pfam" id="PF12349">
    <property type="entry name" value="Sterol-sensing"/>
    <property type="match status" value="1"/>
</dbReference>
<dbReference type="InterPro" id="IPR004869">
    <property type="entry name" value="MMPL_dom"/>
</dbReference>
<evidence type="ECO:0000313" key="9">
    <source>
        <dbReference type="EMBL" id="CAH3040384.1"/>
    </source>
</evidence>
<gene>
    <name evidence="9" type="ORF">PLOB_00045654</name>
</gene>
<keyword evidence="2 7" id="KW-0812">Transmembrane</keyword>
<feature type="transmembrane region" description="Helical" evidence="7">
    <location>
        <begin position="396"/>
        <end position="420"/>
    </location>
</feature>
<evidence type="ECO:0000256" key="1">
    <source>
        <dbReference type="ARBA" id="ARBA00004141"/>
    </source>
</evidence>
<dbReference type="PANTHER" id="PTHR45951:SF3">
    <property type="entry name" value="PROTEIN DISPATCHED"/>
    <property type="match status" value="1"/>
</dbReference>
<feature type="transmembrane region" description="Helical" evidence="7">
    <location>
        <begin position="472"/>
        <end position="491"/>
    </location>
</feature>
<sequence>SRYSLLLAEHPYAVFFFMLVLIIICGLASFLPQFNAPDFPDFSTPVMGFEPRGTKINTRYRTSLLLGKAANLGLVATSPFSELNSTCNISMDLPNVNAIFLTPKTKMNRTRRHAKKNFHLVMCDSPNVFMKSKISYKMVFASTISGHDIFNARSLKAVCRMEEKLMRKAPGFNLNCFKKNTRYDTGRVVECCPSWSVGNYIAALSKKSSCKDISSADVLNVFSLLRQCAPFFNNASLKENCWDFKYKTVYPVCRSLPLRCVRYNAVHNIMYYLTDKHFLGPNGEKLTYTSVLIPAIRDKPYRNHIYETYLKKGDVSDGSVKLVGTDFYSLKFDMFNKMLLADIIYPSIALMIILLIMWFYTESVLITFLLMFSVISSLIIAYFLYMIVFGLRFFPFLNITTLIFLVGIGADDAFVFSDVWRQSKLNNPGATLARITSETLKHASLSMFVTSFTTAAAFIANFSSQITTIKCFGIYAGIAILCKFSMMVTWFPAVSVINEKLCVPWSCNKRSTWQTMRNLYERYVGYFVRYFFEQFLPHIVIKFRFFWIALFSVLTLGGLEIILFKPGFQLPTSSDFQMFEASHPLEVYELNLKENFRFETSPSHGSATFLIAVFWGLKAIDNGNQLNPYDYGTLEWDKSFNVTKSESQKWLLGFCKRLRRQGFYAKKEGEASYCFLEKYYNQSCHDPLTPNISYYPCCRDMPFPFNKTVLDLCAVKASVRAHLLKFKRHDSTIGSFIYDKQGNIKGVHMSIYSNVPLSRAYQPAHQFYERMESWLKRETSTAPDGMKRAWWTSNLEFYDLQKSLSSGTLVSMAIAIAMAFAVMLLTTLNVLVSVFAILTIIGIISVTTGSLVLSGWKLNILESITMSVAVGVSIDFAMHFGVAYCLAPNKECRKARVRFSLSRMGSAITMAAVTTFIAGAMMMPSRVLSYLQMGHFLMLVMTIGWAFSTFFFQALCCTIGPQGDWGQFSWRSIFSCCCKGVSDKAQPKEQMELLQYNCETCENELESNDLVVKSVGFKSVKTTAV</sequence>
<feature type="transmembrane region" description="Helical" evidence="7">
    <location>
        <begin position="366"/>
        <end position="389"/>
    </location>
</feature>
<comment type="subcellular location">
    <subcellularLocation>
        <location evidence="1">Membrane</location>
        <topology evidence="1">Multi-pass membrane protein</topology>
    </subcellularLocation>
</comment>
<dbReference type="Proteomes" id="UP001159405">
    <property type="component" value="Unassembled WGS sequence"/>
</dbReference>
<feature type="transmembrane region" description="Helical" evidence="7">
    <location>
        <begin position="936"/>
        <end position="955"/>
    </location>
</feature>
<dbReference type="InterPro" id="IPR053958">
    <property type="entry name" value="HMGCR/SNAP/NPC1-like_SSD"/>
</dbReference>
<dbReference type="SUPFAM" id="SSF82866">
    <property type="entry name" value="Multidrug efflux transporter AcrB transmembrane domain"/>
    <property type="match status" value="2"/>
</dbReference>
<feature type="transmembrane region" description="Helical" evidence="7">
    <location>
        <begin position="904"/>
        <end position="924"/>
    </location>
</feature>
<feature type="transmembrane region" description="Helical" evidence="7">
    <location>
        <begin position="864"/>
        <end position="884"/>
    </location>
</feature>
<evidence type="ECO:0000256" key="4">
    <source>
        <dbReference type="ARBA" id="ARBA00023136"/>
    </source>
</evidence>
<name>A0ABN8N3B3_9CNID</name>
<keyword evidence="4 7" id="KW-0472">Membrane</keyword>
<reference evidence="9 10" key="1">
    <citation type="submission" date="2022-05" db="EMBL/GenBank/DDBJ databases">
        <authorList>
            <consortium name="Genoscope - CEA"/>
            <person name="William W."/>
        </authorList>
    </citation>
    <scope>NUCLEOTIDE SEQUENCE [LARGE SCALE GENOMIC DNA]</scope>
</reference>
<feature type="transmembrane region" description="Helical" evidence="7">
    <location>
        <begin position="804"/>
        <end position="825"/>
    </location>
</feature>
<keyword evidence="5" id="KW-0325">Glycoprotein</keyword>
<evidence type="ECO:0000256" key="5">
    <source>
        <dbReference type="ARBA" id="ARBA00023180"/>
    </source>
</evidence>
<evidence type="ECO:0000256" key="3">
    <source>
        <dbReference type="ARBA" id="ARBA00022989"/>
    </source>
</evidence>
<comment type="similarity">
    <text evidence="6">Belongs to the dispatched family.</text>
</comment>
<evidence type="ECO:0000256" key="2">
    <source>
        <dbReference type="ARBA" id="ARBA00022692"/>
    </source>
</evidence>
<feature type="transmembrane region" description="Helical" evidence="7">
    <location>
        <begin position="12"/>
        <end position="31"/>
    </location>
</feature>
<accession>A0ABN8N3B3</accession>
<feature type="non-terminal residue" evidence="9">
    <location>
        <position position="1"/>
    </location>
</feature>
<feature type="transmembrane region" description="Helical" evidence="7">
    <location>
        <begin position="440"/>
        <end position="460"/>
    </location>
</feature>
<proteinExistence type="inferred from homology"/>
<evidence type="ECO:0000256" key="6">
    <source>
        <dbReference type="ARBA" id="ARBA00038046"/>
    </source>
</evidence>
<organism evidence="9 10">
    <name type="scientific">Porites lobata</name>
    <dbReference type="NCBI Taxonomy" id="104759"/>
    <lineage>
        <taxon>Eukaryota</taxon>
        <taxon>Metazoa</taxon>
        <taxon>Cnidaria</taxon>
        <taxon>Anthozoa</taxon>
        <taxon>Hexacorallia</taxon>
        <taxon>Scleractinia</taxon>
        <taxon>Fungiina</taxon>
        <taxon>Poritidae</taxon>
        <taxon>Porites</taxon>
    </lineage>
</organism>
<dbReference type="EMBL" id="CALNXK010000008">
    <property type="protein sequence ID" value="CAH3040384.1"/>
    <property type="molecule type" value="Genomic_DNA"/>
</dbReference>
<dbReference type="Pfam" id="PF03176">
    <property type="entry name" value="MMPL"/>
    <property type="match status" value="1"/>
</dbReference>
<dbReference type="PANTHER" id="PTHR45951">
    <property type="entry name" value="PROTEIN DISPATCHED-RELATED"/>
    <property type="match status" value="1"/>
</dbReference>
<feature type="transmembrane region" description="Helical" evidence="7">
    <location>
        <begin position="545"/>
        <end position="564"/>
    </location>
</feature>
<keyword evidence="10" id="KW-1185">Reference proteome</keyword>
<evidence type="ECO:0000259" key="8">
    <source>
        <dbReference type="PROSITE" id="PS50156"/>
    </source>
</evidence>
<protein>
    <recommendedName>
        <fullName evidence="8">SSD domain-containing protein</fullName>
    </recommendedName>
</protein>
<feature type="transmembrane region" description="Helical" evidence="7">
    <location>
        <begin position="831"/>
        <end position="852"/>
    </location>
</feature>